<name>A0A224X351_9LACT</name>
<dbReference type="GO" id="GO:0016747">
    <property type="term" value="F:acyltransferase activity, transferring groups other than amino-acyl groups"/>
    <property type="evidence" value="ECO:0007669"/>
    <property type="project" value="InterPro"/>
</dbReference>
<dbReference type="Pfam" id="PF00583">
    <property type="entry name" value="Acetyltransf_1"/>
    <property type="match status" value="1"/>
</dbReference>
<dbReference type="AlphaFoldDB" id="A0A224X351"/>
<proteinExistence type="predicted"/>
<reference evidence="3" key="1">
    <citation type="submission" date="2017-08" db="EMBL/GenBank/DDBJ databases">
        <title>Draft genome sequence of Lactococcus sp. strain Rs-Y01, isolated from the gut of the lower termite Reticulitermes speratus.</title>
        <authorList>
            <person name="Ohkuma M."/>
            <person name="Yuki M."/>
        </authorList>
    </citation>
    <scope>NUCLEOTIDE SEQUENCE [LARGE SCALE GENOMIC DNA]</scope>
    <source>
        <strain evidence="3">Rs-Y01</strain>
    </source>
</reference>
<dbReference type="PANTHER" id="PTHR43617">
    <property type="entry name" value="L-AMINO ACID N-ACETYLTRANSFERASE"/>
    <property type="match status" value="1"/>
</dbReference>
<dbReference type="InterPro" id="IPR000182">
    <property type="entry name" value="GNAT_dom"/>
</dbReference>
<dbReference type="Proteomes" id="UP000218689">
    <property type="component" value="Unassembled WGS sequence"/>
</dbReference>
<accession>A0A224X351</accession>
<dbReference type="RefSeq" id="WP_157905773.1">
    <property type="nucleotide sequence ID" value="NZ_BEDT01000002.1"/>
</dbReference>
<organism evidence="2 3">
    <name type="scientific">Pseudolactococcus reticulitermitis</name>
    <dbReference type="NCBI Taxonomy" id="2025039"/>
    <lineage>
        <taxon>Bacteria</taxon>
        <taxon>Bacillati</taxon>
        <taxon>Bacillota</taxon>
        <taxon>Bacilli</taxon>
        <taxon>Lactobacillales</taxon>
        <taxon>Streptococcaceae</taxon>
        <taxon>Pseudolactococcus</taxon>
    </lineage>
</organism>
<dbReference type="InterPro" id="IPR016181">
    <property type="entry name" value="Acyl_CoA_acyltransferase"/>
</dbReference>
<evidence type="ECO:0000259" key="1">
    <source>
        <dbReference type="PROSITE" id="PS51186"/>
    </source>
</evidence>
<comment type="caution">
    <text evidence="2">The sequence shown here is derived from an EMBL/GenBank/DDBJ whole genome shotgun (WGS) entry which is preliminary data.</text>
</comment>
<dbReference type="EMBL" id="BEDT01000002">
    <property type="protein sequence ID" value="GAX47176.1"/>
    <property type="molecule type" value="Genomic_DNA"/>
</dbReference>
<dbReference type="Gene3D" id="3.40.630.30">
    <property type="match status" value="1"/>
</dbReference>
<dbReference type="InterPro" id="IPR050276">
    <property type="entry name" value="MshD_Acetyltransferase"/>
</dbReference>
<dbReference type="PROSITE" id="PS51186">
    <property type="entry name" value="GNAT"/>
    <property type="match status" value="1"/>
</dbReference>
<evidence type="ECO:0000313" key="3">
    <source>
        <dbReference type="Proteomes" id="UP000218689"/>
    </source>
</evidence>
<dbReference type="CDD" id="cd04301">
    <property type="entry name" value="NAT_SF"/>
    <property type="match status" value="1"/>
</dbReference>
<gene>
    <name evidence="2" type="ORF">RsY01_774</name>
</gene>
<keyword evidence="3" id="KW-1185">Reference proteome</keyword>
<protein>
    <recommendedName>
        <fullName evidence="1">N-acetyltransferase domain-containing protein</fullName>
    </recommendedName>
</protein>
<dbReference type="SUPFAM" id="SSF55729">
    <property type="entry name" value="Acyl-CoA N-acyltransferases (Nat)"/>
    <property type="match status" value="1"/>
</dbReference>
<feature type="domain" description="N-acetyltransferase" evidence="1">
    <location>
        <begin position="3"/>
        <end position="158"/>
    </location>
</feature>
<evidence type="ECO:0000313" key="2">
    <source>
        <dbReference type="EMBL" id="GAX47176.1"/>
    </source>
</evidence>
<sequence length="159" mass="18174">MTIALRKATPNNAELIQKLQQAANQVYLDKYQDFDINPACETVEKIRSRFTDFCDHFLIVADDDTIVGTIRIVWQTGTGEYRLGGISILPEYQGKGIGQQAIRLAESLYPQAETWELDTILQEPRLLHLYEKLGYCREGEPKIFSELMALVFMKKSLSI</sequence>
<dbReference type="OrthoDB" id="9786032at2"/>
<dbReference type="PANTHER" id="PTHR43617:SF22">
    <property type="entry name" value="L-AMINO ACID N-ACETYLTRANSFERASE AAAT"/>
    <property type="match status" value="1"/>
</dbReference>